<reference evidence="1" key="1">
    <citation type="submission" date="2022-10" db="EMBL/GenBank/DDBJ databases">
        <title>Rhodococcus ferula Z13 complete genome.</title>
        <authorList>
            <person name="Long X."/>
            <person name="Zang M."/>
        </authorList>
    </citation>
    <scope>NUCLEOTIDE SEQUENCE</scope>
    <source>
        <strain evidence="1">Z13</strain>
    </source>
</reference>
<proteinExistence type="predicted"/>
<name>A0ACD4DE15_9NOCA</name>
<evidence type="ECO:0000313" key="2">
    <source>
        <dbReference type="Proteomes" id="UP001156484"/>
    </source>
</evidence>
<protein>
    <submittedName>
        <fullName evidence="1">ABC transporter permease</fullName>
    </submittedName>
</protein>
<sequence>MLRYLGSRILQAVGVLWAAFTVSFAVLYLLPSDPVSIAAGADAGTPVDAAAIEQLQSRYGLDQPVWVQYWHALSNAVRGDLGMSISTGQQVTDAIAAALPSTLVLAVTALVLAVVLGTALAVLATYTRLGWLRNLLLCLPPLGVAVPTFWVGLLLLQLFSFRLRLFPAFGDQGIAHVILPAVTLALPTGAVIAQVLATSLQTTWRQPFIEAARAKGASRLRIQTRHALKLSSIPAFTIAGVVVGNLLAGSVVVETVFSRSGIGRLTQTAVMTQDIPVVQGIVVFSATVFVLVNLAVDLLYPLIDPRITHGGTASGESRGTASSESRGTASGGQNAADETLLEVEARV</sequence>
<gene>
    <name evidence="1" type="ORF">OED52_16875</name>
</gene>
<keyword evidence="2" id="KW-1185">Reference proteome</keyword>
<dbReference type="EMBL" id="CP107551">
    <property type="protein sequence ID" value="UYP18315.1"/>
    <property type="molecule type" value="Genomic_DNA"/>
</dbReference>
<organism evidence="1 2">
    <name type="scientific">Rhodococcus sacchari</name>
    <dbReference type="NCBI Taxonomy" id="2962047"/>
    <lineage>
        <taxon>Bacteria</taxon>
        <taxon>Bacillati</taxon>
        <taxon>Actinomycetota</taxon>
        <taxon>Actinomycetes</taxon>
        <taxon>Mycobacteriales</taxon>
        <taxon>Nocardiaceae</taxon>
        <taxon>Rhodococcus</taxon>
    </lineage>
</organism>
<dbReference type="Proteomes" id="UP001156484">
    <property type="component" value="Chromosome"/>
</dbReference>
<evidence type="ECO:0000313" key="1">
    <source>
        <dbReference type="EMBL" id="UYP18315.1"/>
    </source>
</evidence>
<accession>A0ACD4DE15</accession>